<feature type="region of interest" description="Disordered" evidence="3">
    <location>
        <begin position="107"/>
        <end position="158"/>
    </location>
</feature>
<reference evidence="4 5" key="1">
    <citation type="submission" date="2020-08" db="EMBL/GenBank/DDBJ databases">
        <title>Genomic Encyclopedia of Type Strains, Phase IV (KMG-IV): sequencing the most valuable type-strain genomes for metagenomic binning, comparative biology and taxonomic classification.</title>
        <authorList>
            <person name="Goeker M."/>
        </authorList>
    </citation>
    <scope>NUCLEOTIDE SEQUENCE [LARGE SCALE GENOMIC DNA]</scope>
    <source>
        <strain evidence="4 5">DSM 15895</strain>
    </source>
</reference>
<comment type="caution">
    <text evidence="4">The sequence shown here is derived from an EMBL/GenBank/DDBJ whole genome shotgun (WGS) entry which is preliminary data.</text>
</comment>
<protein>
    <submittedName>
        <fullName evidence="4">HlyD family secretion protein</fullName>
    </submittedName>
</protein>
<dbReference type="OrthoDB" id="2446145at2"/>
<keyword evidence="2" id="KW-0175">Coiled coil</keyword>
<evidence type="ECO:0000256" key="1">
    <source>
        <dbReference type="ARBA" id="ARBA00004196"/>
    </source>
</evidence>
<proteinExistence type="predicted"/>
<evidence type="ECO:0000313" key="5">
    <source>
        <dbReference type="Proteomes" id="UP000525923"/>
    </source>
</evidence>
<dbReference type="PANTHER" id="PTHR32347:SF23">
    <property type="entry name" value="BLL5650 PROTEIN"/>
    <property type="match status" value="1"/>
</dbReference>
<sequence length="432" mass="46848">MNKFFFIGLSIAVTAFLTANALLLFGEKSIISKNVYVSEYEQAYTDDYEENLPKEAVAAPLSTVQIYVQDSQAIEQWLVEEGDVVQAGSELAALNEAESEDQRAVWESEKSALESEKGEVQSSLQALESARSSNSGSESRSDSDRSSDTDDDGNTVNFNVDLNVGVEVPQDGSYAAGIAQAEQRLAAIDSQLAVVNAQLNQSASTPALISPAEGTIAKINRTEEPLSVEIYSPEKTFVTYLLEDEWHEVAADDRVMVQAEGLGQAVPGTILSVDAIPAEPSKWLEAYKGLDPIEQANPIAFYKVQIGIGSEVEAALPLGSSANAEIIINEAIDVVALPEPWIFDRYDTSGSAYVLSKTGKAALSPVIVGFDVGGKAVLNDGIESGSIVLNERKLREFQKAPRIFVPFPSKQPDYEFAKATNWRKYVEYLLAR</sequence>
<comment type="subcellular location">
    <subcellularLocation>
        <location evidence="1">Cell envelope</location>
    </subcellularLocation>
</comment>
<dbReference type="AlphaFoldDB" id="A0A7W8CQ69"/>
<accession>A0A7W8CQ69</accession>
<dbReference type="InterPro" id="IPR050465">
    <property type="entry name" value="UPF0194_transport"/>
</dbReference>
<feature type="compositionally biased region" description="Basic and acidic residues" evidence="3">
    <location>
        <begin position="107"/>
        <end position="119"/>
    </location>
</feature>
<dbReference type="RefSeq" id="WP_135501579.1">
    <property type="nucleotide sequence ID" value="NZ_JACHHE010000002.1"/>
</dbReference>
<dbReference type="Proteomes" id="UP000525923">
    <property type="component" value="Unassembled WGS sequence"/>
</dbReference>
<dbReference type="GO" id="GO:0030313">
    <property type="term" value="C:cell envelope"/>
    <property type="evidence" value="ECO:0007669"/>
    <property type="project" value="UniProtKB-SubCell"/>
</dbReference>
<evidence type="ECO:0000256" key="2">
    <source>
        <dbReference type="ARBA" id="ARBA00023054"/>
    </source>
</evidence>
<organism evidence="4 5">
    <name type="scientific">Planococcus koreensis</name>
    <dbReference type="NCBI Taxonomy" id="112331"/>
    <lineage>
        <taxon>Bacteria</taxon>
        <taxon>Bacillati</taxon>
        <taxon>Bacillota</taxon>
        <taxon>Bacilli</taxon>
        <taxon>Bacillales</taxon>
        <taxon>Caryophanaceae</taxon>
        <taxon>Planococcus</taxon>
    </lineage>
</organism>
<evidence type="ECO:0000256" key="3">
    <source>
        <dbReference type="SAM" id="MobiDB-lite"/>
    </source>
</evidence>
<gene>
    <name evidence="4" type="ORF">HNQ44_000855</name>
</gene>
<feature type="compositionally biased region" description="Low complexity" evidence="3">
    <location>
        <begin position="128"/>
        <end position="138"/>
    </location>
</feature>
<keyword evidence="5" id="KW-1185">Reference proteome</keyword>
<evidence type="ECO:0000313" key="4">
    <source>
        <dbReference type="EMBL" id="MBB5179431.1"/>
    </source>
</evidence>
<dbReference type="PANTHER" id="PTHR32347">
    <property type="entry name" value="EFFLUX SYSTEM COMPONENT YKNX-RELATED"/>
    <property type="match status" value="1"/>
</dbReference>
<feature type="compositionally biased region" description="Basic and acidic residues" evidence="3">
    <location>
        <begin position="139"/>
        <end position="148"/>
    </location>
</feature>
<dbReference type="EMBL" id="JACHHE010000002">
    <property type="protein sequence ID" value="MBB5179431.1"/>
    <property type="molecule type" value="Genomic_DNA"/>
</dbReference>
<name>A0A7W8CQ69_9BACL</name>